<dbReference type="Pfam" id="PF23343">
    <property type="entry name" value="REP_ORF2-G2P"/>
    <property type="match status" value="1"/>
</dbReference>
<accession>A0A6L7IRL7</accession>
<gene>
    <name evidence="2" type="ORF">GS424_008580</name>
</gene>
<protein>
    <recommendedName>
        <fullName evidence="1">Replication-associated protein ORF2/G2P domain-containing protein</fullName>
    </recommendedName>
</protein>
<evidence type="ECO:0000313" key="3">
    <source>
        <dbReference type="Proteomes" id="UP000478463"/>
    </source>
</evidence>
<dbReference type="InterPro" id="IPR056906">
    <property type="entry name" value="ORF2/G2P_dom"/>
</dbReference>
<evidence type="ECO:0000259" key="1">
    <source>
        <dbReference type="Pfam" id="PF23343"/>
    </source>
</evidence>
<proteinExistence type="predicted"/>
<sequence>MVEEPYPYIKLTECGATALVTHCPFLPPDPKRPRVMRVNKWFYYVTTSEEFRPYREKSIEKGDNLASVRKSFNRLKAVVNCNYTMPESVRYLTLTYAENMQENDRIRDDMRYFFRNMKRRYGSFEYLYVKEKQARGAWHMHVVLFFAGEAPYMPNTDEEHPVRDAWGHGFVNVQGFEGDINNLGNYLCAYLTDDHAESKKGARLVNYESGIRLYNCSRGVKRPTSRHLTYHDYLDFVTDENNVLISGSESVIFDSSVEPRKVAHELYVIY</sequence>
<feature type="domain" description="Replication-associated protein ORF2/G2P" evidence="1">
    <location>
        <begin position="90"/>
        <end position="194"/>
    </location>
</feature>
<name>A0A6L7IRL7_9ACTN</name>
<organism evidence="2 3">
    <name type="scientific">Eggerthella guodeyinii</name>
    <dbReference type="NCBI Taxonomy" id="2690837"/>
    <lineage>
        <taxon>Bacteria</taxon>
        <taxon>Bacillati</taxon>
        <taxon>Actinomycetota</taxon>
        <taxon>Coriobacteriia</taxon>
        <taxon>Eggerthellales</taxon>
        <taxon>Eggerthellaceae</taxon>
        <taxon>Eggerthella</taxon>
    </lineage>
</organism>
<evidence type="ECO:0000313" key="2">
    <source>
        <dbReference type="EMBL" id="QOS69875.1"/>
    </source>
</evidence>
<dbReference type="Proteomes" id="UP000478463">
    <property type="component" value="Chromosome"/>
</dbReference>
<dbReference type="RefSeq" id="WP_160941549.1">
    <property type="nucleotide sequence ID" value="NZ_CP063310.1"/>
</dbReference>
<dbReference type="KEGG" id="egd:GS424_008580"/>
<dbReference type="AlphaFoldDB" id="A0A6L7IRL7"/>
<dbReference type="EMBL" id="CP063310">
    <property type="protein sequence ID" value="QOS69875.1"/>
    <property type="molecule type" value="Genomic_DNA"/>
</dbReference>
<reference evidence="2 3" key="1">
    <citation type="submission" date="2020-10" db="EMBL/GenBank/DDBJ databases">
        <title>Eggerthella sp. nov., isolated from human feces.</title>
        <authorList>
            <person name="Yajun G."/>
        </authorList>
    </citation>
    <scope>NUCLEOTIDE SEQUENCE [LARGE SCALE GENOMIC DNA]</scope>
    <source>
        <strain evidence="2 3">HF-1101</strain>
    </source>
</reference>